<proteinExistence type="predicted"/>
<evidence type="ECO:0000313" key="2">
    <source>
        <dbReference type="Proteomes" id="UP000183975"/>
    </source>
</evidence>
<dbReference type="EMBL" id="FRAH01000039">
    <property type="protein sequence ID" value="SHK69304.1"/>
    <property type="molecule type" value="Genomic_DNA"/>
</dbReference>
<reference evidence="1 2" key="1">
    <citation type="submission" date="2016-11" db="EMBL/GenBank/DDBJ databases">
        <authorList>
            <person name="Jaros S."/>
            <person name="Januszkiewicz K."/>
            <person name="Wedrychowicz H."/>
        </authorList>
    </citation>
    <scope>NUCLEOTIDE SEQUENCE [LARGE SCALE GENOMIC DNA]</scope>
    <source>
        <strain evidence="1 2">DSM 14214</strain>
    </source>
</reference>
<evidence type="ECO:0000313" key="1">
    <source>
        <dbReference type="EMBL" id="SHK69304.1"/>
    </source>
</evidence>
<dbReference type="AlphaFoldDB" id="A0A1M6UJ90"/>
<organism evidence="1 2">
    <name type="scientific">Anaerotignum lactatifermentans DSM 14214</name>
    <dbReference type="NCBI Taxonomy" id="1121323"/>
    <lineage>
        <taxon>Bacteria</taxon>
        <taxon>Bacillati</taxon>
        <taxon>Bacillota</taxon>
        <taxon>Clostridia</taxon>
        <taxon>Lachnospirales</taxon>
        <taxon>Anaerotignaceae</taxon>
        <taxon>Anaerotignum</taxon>
    </lineage>
</organism>
<gene>
    <name evidence="1" type="ORF">SAMN02745138_02185</name>
</gene>
<accession>A0A1M6UJ90</accession>
<protein>
    <submittedName>
        <fullName evidence="1">Uncharacterized protein</fullName>
    </submittedName>
</protein>
<sequence>MLVNFDKTGRVIWYNLYVSKEAAESCLSDNTIWLDTALPPFPEPKEGFVVYLKLNEEQQLIYDYEPQPEPVYTDLQIIMQGLSDLELAILEGGM</sequence>
<dbReference type="Proteomes" id="UP000183975">
    <property type="component" value="Unassembled WGS sequence"/>
</dbReference>
<dbReference type="RefSeq" id="WP_072851726.1">
    <property type="nucleotide sequence ID" value="NZ_FRAH01000039.1"/>
</dbReference>
<keyword evidence="2" id="KW-1185">Reference proteome</keyword>
<name>A0A1M6UJ90_9FIRM</name>
<dbReference type="OrthoDB" id="9861702at2"/>